<dbReference type="Pfam" id="PF00708">
    <property type="entry name" value="Acylphosphatase"/>
    <property type="match status" value="1"/>
</dbReference>
<dbReference type="InterPro" id="IPR001792">
    <property type="entry name" value="Acylphosphatase-like_dom"/>
</dbReference>
<evidence type="ECO:0000256" key="3">
    <source>
        <dbReference type="ARBA" id="ARBA00015991"/>
    </source>
</evidence>
<comment type="similarity">
    <text evidence="1 6">Belongs to the acylphosphatase family.</text>
</comment>
<evidence type="ECO:0000259" key="7">
    <source>
        <dbReference type="PROSITE" id="PS51160"/>
    </source>
</evidence>
<dbReference type="InterPro" id="IPR017968">
    <property type="entry name" value="Acylphosphatase_CS"/>
</dbReference>
<evidence type="ECO:0000256" key="1">
    <source>
        <dbReference type="ARBA" id="ARBA00005614"/>
    </source>
</evidence>
<evidence type="ECO:0000256" key="4">
    <source>
        <dbReference type="ARBA" id="ARBA00047645"/>
    </source>
</evidence>
<organism evidence="8 9">
    <name type="scientific">Secundilactobacillus kimchicus JCM 15530</name>
    <dbReference type="NCBI Taxonomy" id="1302272"/>
    <lineage>
        <taxon>Bacteria</taxon>
        <taxon>Bacillati</taxon>
        <taxon>Bacillota</taxon>
        <taxon>Bacilli</taxon>
        <taxon>Lactobacillales</taxon>
        <taxon>Lactobacillaceae</taxon>
        <taxon>Secundilactobacillus</taxon>
    </lineage>
</organism>
<dbReference type="STRING" id="1302272.FC96_GL000157"/>
<reference evidence="8 9" key="1">
    <citation type="journal article" date="2015" name="Genome Announc.">
        <title>Expanding the biotechnology potential of lactobacilli through comparative genomics of 213 strains and associated genera.</title>
        <authorList>
            <person name="Sun Z."/>
            <person name="Harris H.M."/>
            <person name="McCann A."/>
            <person name="Guo C."/>
            <person name="Argimon S."/>
            <person name="Zhang W."/>
            <person name="Yang X."/>
            <person name="Jeffery I.B."/>
            <person name="Cooney J.C."/>
            <person name="Kagawa T.F."/>
            <person name="Liu W."/>
            <person name="Song Y."/>
            <person name="Salvetti E."/>
            <person name="Wrobel A."/>
            <person name="Rasinkangas P."/>
            <person name="Parkhill J."/>
            <person name="Rea M.C."/>
            <person name="O'Sullivan O."/>
            <person name="Ritari J."/>
            <person name="Douillard F.P."/>
            <person name="Paul Ross R."/>
            <person name="Yang R."/>
            <person name="Briner A.E."/>
            <person name="Felis G.E."/>
            <person name="de Vos W.M."/>
            <person name="Barrangou R."/>
            <person name="Klaenhammer T.R."/>
            <person name="Caufield P.W."/>
            <person name="Cui Y."/>
            <person name="Zhang H."/>
            <person name="O'Toole P.W."/>
        </authorList>
    </citation>
    <scope>NUCLEOTIDE SEQUENCE [LARGE SCALE GENOMIC DNA]</scope>
    <source>
        <strain evidence="8 9">JCM 15530</strain>
    </source>
</reference>
<evidence type="ECO:0000313" key="8">
    <source>
        <dbReference type="EMBL" id="KRK49236.1"/>
    </source>
</evidence>
<comment type="catalytic activity">
    <reaction evidence="4 5">
        <text>an acyl phosphate + H2O = a carboxylate + phosphate + H(+)</text>
        <dbReference type="Rhea" id="RHEA:14965"/>
        <dbReference type="ChEBI" id="CHEBI:15377"/>
        <dbReference type="ChEBI" id="CHEBI:15378"/>
        <dbReference type="ChEBI" id="CHEBI:29067"/>
        <dbReference type="ChEBI" id="CHEBI:43474"/>
        <dbReference type="ChEBI" id="CHEBI:59918"/>
        <dbReference type="EC" id="3.6.1.7"/>
    </reaction>
</comment>
<dbReference type="PATRIC" id="fig|1302272.5.peg.155"/>
<accession>A0A0R1HZ49</accession>
<feature type="domain" description="Acylphosphatase-like" evidence="7">
    <location>
        <begin position="1"/>
        <end position="76"/>
    </location>
</feature>
<gene>
    <name evidence="8" type="ORF">FC96_GL000157</name>
</gene>
<dbReference type="Gene3D" id="3.30.70.100">
    <property type="match status" value="1"/>
</dbReference>
<evidence type="ECO:0000256" key="5">
    <source>
        <dbReference type="PROSITE-ProRule" id="PRU00520"/>
    </source>
</evidence>
<evidence type="ECO:0000256" key="2">
    <source>
        <dbReference type="ARBA" id="ARBA00012150"/>
    </source>
</evidence>
<feature type="active site" evidence="5">
    <location>
        <position position="22"/>
    </location>
</feature>
<dbReference type="AlphaFoldDB" id="A0A0R1HZ49"/>
<name>A0A0R1HZ49_9LACO</name>
<dbReference type="GO" id="GO:0003998">
    <property type="term" value="F:acylphosphatase activity"/>
    <property type="evidence" value="ECO:0007669"/>
    <property type="project" value="UniProtKB-EC"/>
</dbReference>
<protein>
    <recommendedName>
        <fullName evidence="3 5">acylphosphatase</fullName>
        <ecNumber evidence="2 5">3.6.1.7</ecNumber>
    </recommendedName>
</protein>
<dbReference type="Proteomes" id="UP000050911">
    <property type="component" value="Unassembled WGS sequence"/>
</dbReference>
<keyword evidence="5" id="KW-0378">Hydrolase</keyword>
<dbReference type="EC" id="3.6.1.7" evidence="2 5"/>
<dbReference type="InterPro" id="IPR036046">
    <property type="entry name" value="Acylphosphatase-like_dom_sf"/>
</dbReference>
<dbReference type="PROSITE" id="PS51160">
    <property type="entry name" value="ACYLPHOSPHATASE_3"/>
    <property type="match status" value="1"/>
</dbReference>
<evidence type="ECO:0000313" key="9">
    <source>
        <dbReference type="Proteomes" id="UP000050911"/>
    </source>
</evidence>
<sequence>MGFRWSTKRLADQNNITGWVRNDQSGAVIIRAEGADPDMAIFLSAIKHSPSPFARIDSVTVTSQAPESFRQFFISN</sequence>
<keyword evidence="9" id="KW-1185">Reference proteome</keyword>
<proteinExistence type="inferred from homology"/>
<dbReference type="EMBL" id="AZCX01000001">
    <property type="protein sequence ID" value="KRK49236.1"/>
    <property type="molecule type" value="Genomic_DNA"/>
</dbReference>
<dbReference type="PROSITE" id="PS00151">
    <property type="entry name" value="ACYLPHOSPHATASE_2"/>
    <property type="match status" value="1"/>
</dbReference>
<dbReference type="SUPFAM" id="SSF54975">
    <property type="entry name" value="Acylphosphatase/BLUF domain-like"/>
    <property type="match status" value="1"/>
</dbReference>
<feature type="active site" evidence="5">
    <location>
        <position position="4"/>
    </location>
</feature>
<comment type="caution">
    <text evidence="8">The sequence shown here is derived from an EMBL/GenBank/DDBJ whole genome shotgun (WGS) entry which is preliminary data.</text>
</comment>
<evidence type="ECO:0000256" key="6">
    <source>
        <dbReference type="RuleBase" id="RU004168"/>
    </source>
</evidence>